<dbReference type="Pfam" id="PF00150">
    <property type="entry name" value="Cellulase"/>
    <property type="match status" value="1"/>
</dbReference>
<evidence type="ECO:0000256" key="1">
    <source>
        <dbReference type="ARBA" id="ARBA00005641"/>
    </source>
</evidence>
<comment type="caution">
    <text evidence="7">The sequence shown here is derived from an EMBL/GenBank/DDBJ whole genome shotgun (WGS) entry which is preliminary data.</text>
</comment>
<dbReference type="AlphaFoldDB" id="A0ABD3D1N1"/>
<dbReference type="InterPro" id="IPR035992">
    <property type="entry name" value="Ricin_B-like_lectins"/>
</dbReference>
<dbReference type="EMBL" id="JAVIJP010000027">
    <property type="protein sequence ID" value="KAL3635632.1"/>
    <property type="molecule type" value="Genomic_DNA"/>
</dbReference>
<keyword evidence="2 4" id="KW-0378">Hydrolase</keyword>
<dbReference type="SUPFAM" id="SSF51445">
    <property type="entry name" value="(Trans)glycosidases"/>
    <property type="match status" value="1"/>
</dbReference>
<accession>A0ABD3D1N1</accession>
<dbReference type="PANTHER" id="PTHR31263:SF0">
    <property type="entry name" value="CELLULASE FAMILY PROTEIN (AFU_ORTHOLOGUE AFUA_5G14560)"/>
    <property type="match status" value="1"/>
</dbReference>
<dbReference type="Gene3D" id="3.20.20.80">
    <property type="entry name" value="Glycosidases"/>
    <property type="match status" value="1"/>
</dbReference>
<keyword evidence="5" id="KW-0732">Signal</keyword>
<dbReference type="InterPro" id="IPR017853">
    <property type="entry name" value="GH"/>
</dbReference>
<proteinExistence type="inferred from homology"/>
<protein>
    <recommendedName>
        <fullName evidence="6">Glycoside hydrolase family 5 domain-containing protein</fullName>
    </recommendedName>
</protein>
<evidence type="ECO:0000256" key="3">
    <source>
        <dbReference type="ARBA" id="ARBA00023295"/>
    </source>
</evidence>
<dbReference type="Proteomes" id="UP001632038">
    <property type="component" value="Unassembled WGS sequence"/>
</dbReference>
<comment type="similarity">
    <text evidence="1 4">Belongs to the glycosyl hydrolase 5 (cellulase A) family.</text>
</comment>
<dbReference type="SUPFAM" id="SSF50370">
    <property type="entry name" value="Ricin B-like lectins"/>
    <property type="match status" value="1"/>
</dbReference>
<dbReference type="InterPro" id="IPR001547">
    <property type="entry name" value="Glyco_hydro_5"/>
</dbReference>
<feature type="chain" id="PRO_5044850386" description="Glycoside hydrolase family 5 domain-containing protein" evidence="5">
    <location>
        <begin position="20"/>
        <end position="533"/>
    </location>
</feature>
<dbReference type="PANTHER" id="PTHR31263">
    <property type="entry name" value="CELLULASE FAMILY PROTEIN (AFU_ORTHOLOGUE AFUA_5G14560)"/>
    <property type="match status" value="1"/>
</dbReference>
<name>A0ABD3D1N1_9LAMI</name>
<evidence type="ECO:0000313" key="7">
    <source>
        <dbReference type="EMBL" id="KAL3635632.1"/>
    </source>
</evidence>
<keyword evidence="3 4" id="KW-0326">Glycosidase</keyword>
<dbReference type="GO" id="GO:0016798">
    <property type="term" value="F:hydrolase activity, acting on glycosyl bonds"/>
    <property type="evidence" value="ECO:0007669"/>
    <property type="project" value="UniProtKB-KW"/>
</dbReference>
<evidence type="ECO:0000259" key="6">
    <source>
        <dbReference type="Pfam" id="PF00150"/>
    </source>
</evidence>
<evidence type="ECO:0000256" key="2">
    <source>
        <dbReference type="ARBA" id="ARBA00022801"/>
    </source>
</evidence>
<organism evidence="7 8">
    <name type="scientific">Castilleja foliolosa</name>
    <dbReference type="NCBI Taxonomy" id="1961234"/>
    <lineage>
        <taxon>Eukaryota</taxon>
        <taxon>Viridiplantae</taxon>
        <taxon>Streptophyta</taxon>
        <taxon>Embryophyta</taxon>
        <taxon>Tracheophyta</taxon>
        <taxon>Spermatophyta</taxon>
        <taxon>Magnoliopsida</taxon>
        <taxon>eudicotyledons</taxon>
        <taxon>Gunneridae</taxon>
        <taxon>Pentapetalae</taxon>
        <taxon>asterids</taxon>
        <taxon>lamiids</taxon>
        <taxon>Lamiales</taxon>
        <taxon>Orobanchaceae</taxon>
        <taxon>Pedicularideae</taxon>
        <taxon>Castillejinae</taxon>
        <taxon>Castilleja</taxon>
    </lineage>
</organism>
<evidence type="ECO:0000256" key="4">
    <source>
        <dbReference type="RuleBase" id="RU361153"/>
    </source>
</evidence>
<evidence type="ECO:0000256" key="5">
    <source>
        <dbReference type="SAM" id="SignalP"/>
    </source>
</evidence>
<keyword evidence="8" id="KW-1185">Reference proteome</keyword>
<feature type="signal peptide" evidence="5">
    <location>
        <begin position="1"/>
        <end position="19"/>
    </location>
</feature>
<sequence>MNNTLLQCLLLSFSTLCYSLPLSTSSRWIIDEPTGARVKLACVNWAAHLEPMLAEGLNKKPLPDIARHVAQMGFTCVRLTWATHMFTRYANLTVAQSFRNLGLQDSFKGIAHYNPGILNLSVVDAQRAVVDELVHQGVMVVLDNHVSQPSWCCGDNDGNGFFGDKYFDPIEWLQGLAIVAKLYKNTYMVVGMSLRNELRGPLQNTSEWYRNIERGARTINEANPKLLVIVSGMHYDLSFAFLKENPLKLNFKNKLVYEIHRYAFTAGQRKLWLNQSFTKACENITQEIHRQAGFLVEGENVAPLIASEFGVKQVDVDRADSLFLGCFLGYLAEMDLDWGVWALQGSYYIRHGVHGLDETYGMLNSNWSSVRNPDFQQKLQLIQQQTQGPNLMGPTYRILHHPSSGRCIRVDNKSEVHASDCYDFSKWNYNGKGNPIRLDGTELCLTAVGDGVPVTLSPDCRNNRSQWELISSSNFQVANKDEHGNYLCLDWDPNYSSRVLTKNCTCLQENDLLNCQESSNESQWFKLISANAQ</sequence>
<reference evidence="8" key="1">
    <citation type="journal article" date="2024" name="IScience">
        <title>Strigolactones Initiate the Formation of Haustorium-like Structures in Castilleja.</title>
        <authorList>
            <person name="Buerger M."/>
            <person name="Peterson D."/>
            <person name="Chory J."/>
        </authorList>
    </citation>
    <scope>NUCLEOTIDE SEQUENCE [LARGE SCALE GENOMIC DNA]</scope>
</reference>
<gene>
    <name evidence="7" type="ORF">CASFOL_020179</name>
</gene>
<evidence type="ECO:0000313" key="8">
    <source>
        <dbReference type="Proteomes" id="UP001632038"/>
    </source>
</evidence>
<feature type="domain" description="Glycoside hydrolase family 5" evidence="6">
    <location>
        <begin position="60"/>
        <end position="344"/>
    </location>
</feature>